<dbReference type="EMBL" id="SHKL01000001">
    <property type="protein sequence ID" value="RZT83488.1"/>
    <property type="molecule type" value="Genomic_DNA"/>
</dbReference>
<keyword evidence="2" id="KW-0812">Transmembrane</keyword>
<feature type="compositionally biased region" description="Low complexity" evidence="1">
    <location>
        <begin position="38"/>
        <end position="51"/>
    </location>
</feature>
<feature type="compositionally biased region" description="Low complexity" evidence="1">
    <location>
        <begin position="179"/>
        <end position="201"/>
    </location>
</feature>
<keyword evidence="4" id="KW-1185">Reference proteome</keyword>
<keyword evidence="2" id="KW-0472">Membrane</keyword>
<dbReference type="Proteomes" id="UP000291591">
    <property type="component" value="Unassembled WGS sequence"/>
</dbReference>
<sequence>MGLIPLRRSYPLTDGDDQGPTGSSGRHAVHGSPPEPGVPAARGPAGPAADGYDADRHRERHEGAPGPVDRYAAATGDPGSRPVGGRSTRQTDPYGDDLFTGHMAVGDPRDDPHTDPHGWEPVPADAAPARPRRRPQDGTGLSIPRQRGATGETARDAEPEPYPDGARPARRPERRTSSRPRTSARAAETLRPAGTARPTATSRREATARRDRPPRPAVSERARPAAPETTARAEPLADLMDLPGPRISTLVVPVAIGTLVAVALGVYAREHDPTGVAVNLAGFSGALAVKTWLATAAMALGLVQLWSALVVTGRIGHGETPLIHALHRWSGRAAVLVTVPVAVQCLIALGWSGATPRALAHSLFGCLFYGAFATKMLLLRRRGVPGWAMAVAGGLVFALLTGIWLTSAAWFFGTRGITF</sequence>
<feature type="region of interest" description="Disordered" evidence="1">
    <location>
        <begin position="1"/>
        <end position="237"/>
    </location>
</feature>
<evidence type="ECO:0000256" key="1">
    <source>
        <dbReference type="SAM" id="MobiDB-lite"/>
    </source>
</evidence>
<dbReference type="InterPro" id="IPR045382">
    <property type="entry name" value="DUF6529"/>
</dbReference>
<evidence type="ECO:0000256" key="2">
    <source>
        <dbReference type="SAM" id="Phobius"/>
    </source>
</evidence>
<dbReference type="AlphaFoldDB" id="A0A4Q7URT5"/>
<feature type="transmembrane region" description="Helical" evidence="2">
    <location>
        <begin position="289"/>
        <end position="312"/>
    </location>
</feature>
<gene>
    <name evidence="3" type="ORF">EV383_0293</name>
</gene>
<accession>A0A4Q7URT5</accession>
<keyword evidence="2" id="KW-1133">Transmembrane helix</keyword>
<evidence type="ECO:0000313" key="4">
    <source>
        <dbReference type="Proteomes" id="UP000291591"/>
    </source>
</evidence>
<feature type="compositionally biased region" description="Basic and acidic residues" evidence="1">
    <location>
        <begin position="107"/>
        <end position="118"/>
    </location>
</feature>
<proteinExistence type="predicted"/>
<comment type="caution">
    <text evidence="3">The sequence shown here is derived from an EMBL/GenBank/DDBJ whole genome shotgun (WGS) entry which is preliminary data.</text>
</comment>
<feature type="compositionally biased region" description="Low complexity" evidence="1">
    <location>
        <begin position="224"/>
        <end position="234"/>
    </location>
</feature>
<feature type="compositionally biased region" description="Basic and acidic residues" evidence="1">
    <location>
        <begin position="53"/>
        <end position="63"/>
    </location>
</feature>
<feature type="transmembrane region" description="Helical" evidence="2">
    <location>
        <begin position="390"/>
        <end position="412"/>
    </location>
</feature>
<dbReference type="Pfam" id="PF20139">
    <property type="entry name" value="DUF6529"/>
    <property type="match status" value="1"/>
</dbReference>
<name>A0A4Q7URT5_PSEST</name>
<protein>
    <submittedName>
        <fullName evidence="3">Uncharacterized protein</fullName>
    </submittedName>
</protein>
<feature type="compositionally biased region" description="Basic and acidic residues" evidence="1">
    <location>
        <begin position="202"/>
        <end position="223"/>
    </location>
</feature>
<feature type="transmembrane region" description="Helical" evidence="2">
    <location>
        <begin position="333"/>
        <end position="352"/>
    </location>
</feature>
<feature type="transmembrane region" description="Helical" evidence="2">
    <location>
        <begin position="250"/>
        <end position="269"/>
    </location>
</feature>
<reference evidence="3 4" key="1">
    <citation type="submission" date="2019-02" db="EMBL/GenBank/DDBJ databases">
        <title>Sequencing the genomes of 1000 actinobacteria strains.</title>
        <authorList>
            <person name="Klenk H.-P."/>
        </authorList>
    </citation>
    <scope>NUCLEOTIDE SEQUENCE [LARGE SCALE GENOMIC DNA]</scope>
    <source>
        <strain evidence="3 4">DSM 45779</strain>
    </source>
</reference>
<organism evidence="3 4">
    <name type="scientific">Pseudonocardia sediminis</name>
    <dbReference type="NCBI Taxonomy" id="1397368"/>
    <lineage>
        <taxon>Bacteria</taxon>
        <taxon>Bacillati</taxon>
        <taxon>Actinomycetota</taxon>
        <taxon>Actinomycetes</taxon>
        <taxon>Pseudonocardiales</taxon>
        <taxon>Pseudonocardiaceae</taxon>
        <taxon>Pseudonocardia</taxon>
    </lineage>
</organism>
<evidence type="ECO:0000313" key="3">
    <source>
        <dbReference type="EMBL" id="RZT83488.1"/>
    </source>
</evidence>
<feature type="transmembrane region" description="Helical" evidence="2">
    <location>
        <begin position="358"/>
        <end position="378"/>
    </location>
</feature>